<dbReference type="RefSeq" id="WP_081162699.1">
    <property type="nucleotide sequence ID" value="NZ_LWBP01000056.1"/>
</dbReference>
<name>A0A1V9G6G1_9BACT</name>
<feature type="domain" description="Sialate O-acetylesterase" evidence="2">
    <location>
        <begin position="102"/>
        <end position="206"/>
    </location>
</feature>
<dbReference type="SUPFAM" id="SSF52266">
    <property type="entry name" value="SGNH hydrolase"/>
    <property type="match status" value="1"/>
</dbReference>
<keyword evidence="1" id="KW-0378">Hydrolase</keyword>
<protein>
    <submittedName>
        <fullName evidence="3">9-O-acetylesterase</fullName>
    </submittedName>
</protein>
<organism evidence="3 4">
    <name type="scientific">Niastella populi</name>
    <dbReference type="NCBI Taxonomy" id="550983"/>
    <lineage>
        <taxon>Bacteria</taxon>
        <taxon>Pseudomonadati</taxon>
        <taxon>Bacteroidota</taxon>
        <taxon>Chitinophagia</taxon>
        <taxon>Chitinophagales</taxon>
        <taxon>Chitinophagaceae</taxon>
        <taxon>Niastella</taxon>
    </lineage>
</organism>
<feature type="domain" description="Sialate O-acetylesterase" evidence="2">
    <location>
        <begin position="409"/>
        <end position="513"/>
    </location>
</feature>
<dbReference type="InterPro" id="IPR005181">
    <property type="entry name" value="SASA"/>
</dbReference>
<dbReference type="Pfam" id="PF03629">
    <property type="entry name" value="SASA"/>
    <property type="match status" value="2"/>
</dbReference>
<dbReference type="Proteomes" id="UP000192276">
    <property type="component" value="Unassembled WGS sequence"/>
</dbReference>
<dbReference type="PANTHER" id="PTHR22901">
    <property type="entry name" value="SIALATE O-ACETYLESTERASE"/>
    <property type="match status" value="1"/>
</dbReference>
<dbReference type="InterPro" id="IPR039329">
    <property type="entry name" value="SIAE"/>
</dbReference>
<comment type="caution">
    <text evidence="3">The sequence shown here is derived from an EMBL/GenBank/DDBJ whole genome shotgun (WGS) entry which is preliminary data.</text>
</comment>
<dbReference type="AlphaFoldDB" id="A0A1V9G6G1"/>
<dbReference type="Gene3D" id="2.60.40.10">
    <property type="entry name" value="Immunoglobulins"/>
    <property type="match status" value="1"/>
</dbReference>
<dbReference type="Gene3D" id="3.40.50.1110">
    <property type="entry name" value="SGNH hydrolase"/>
    <property type="match status" value="2"/>
</dbReference>
<dbReference type="SUPFAM" id="SSF49785">
    <property type="entry name" value="Galactose-binding domain-like"/>
    <property type="match status" value="1"/>
</dbReference>
<dbReference type="GO" id="GO:0001681">
    <property type="term" value="F:sialate O-acetylesterase activity"/>
    <property type="evidence" value="ECO:0007669"/>
    <property type="project" value="InterPro"/>
</dbReference>
<reference evidence="4" key="1">
    <citation type="submission" date="2016-04" db="EMBL/GenBank/DDBJ databases">
        <authorList>
            <person name="Chen L."/>
            <person name="Zhuang W."/>
            <person name="Wang G."/>
        </authorList>
    </citation>
    <scope>NUCLEOTIDE SEQUENCE [LARGE SCALE GENOMIC DNA]</scope>
    <source>
        <strain evidence="4">208</strain>
    </source>
</reference>
<dbReference type="GO" id="GO:0004553">
    <property type="term" value="F:hydrolase activity, hydrolyzing O-glycosyl compounds"/>
    <property type="evidence" value="ECO:0007669"/>
    <property type="project" value="InterPro"/>
</dbReference>
<proteinExistence type="predicted"/>
<gene>
    <name evidence="3" type="ORF">A4R26_13700</name>
</gene>
<evidence type="ECO:0000313" key="4">
    <source>
        <dbReference type="Proteomes" id="UP000192276"/>
    </source>
</evidence>
<dbReference type="STRING" id="550983.A4R26_13700"/>
<keyword evidence="4" id="KW-1185">Reference proteome</keyword>
<dbReference type="GO" id="GO:0005975">
    <property type="term" value="P:carbohydrate metabolic process"/>
    <property type="evidence" value="ECO:0007669"/>
    <property type="project" value="InterPro"/>
</dbReference>
<evidence type="ECO:0000313" key="3">
    <source>
        <dbReference type="EMBL" id="OQP66142.1"/>
    </source>
</evidence>
<evidence type="ECO:0000259" key="2">
    <source>
        <dbReference type="Pfam" id="PF03629"/>
    </source>
</evidence>
<dbReference type="InterPro" id="IPR008979">
    <property type="entry name" value="Galactose-bd-like_sf"/>
</dbReference>
<dbReference type="PANTHER" id="PTHR22901:SF0">
    <property type="entry name" value="SIALATE O-ACETYLESTERASE"/>
    <property type="match status" value="1"/>
</dbReference>
<evidence type="ECO:0000256" key="1">
    <source>
        <dbReference type="ARBA" id="ARBA00022801"/>
    </source>
</evidence>
<dbReference type="OrthoDB" id="9816001at2"/>
<sequence>MMRLYFLFITSLFYSTLVAQVKLPRLISDNMVLQRDAKLTIWGWASPGEKVRVRFNNKTYSTATGADSTWKVTLPAQKAGGPYDMEVRGSNEILIKNILIGDVWVCSGQSNMELPMERVKEKYGEAIAQSANPAIRQFNVATTFEFQKARTDLESGSWVAADPKTVLQFTAVGYFFAKELYEKYKVPIGLIKASVGGSPAEAWLTAEALQAFPKHLEVLAKYKREGYMDSIRNGERRFRDNWYKTIWQQDKGLHDAKPWYDTGVDVSGWSKMPVPGFWDEHGLKGVNGVVWFRKDIEVPASMTGKPVKLLLGRIVDQDSVFVNGRFAGTIGYQYPPRRYELPAGMLQPGKNTIVVRVINSGGRGGFITDKPYELIADDHTIDLKGEWRFALGTTAPPLPAQTFFQYQPTGLYNAMIAPMLNYRIKGVIWYQGESNAGRPVEYRTLFPAVINTWRRQWKQGNFPFLFVQLANYMQTKDKPGESSWAMTREAQMKTLSLPNTGMAVITDIGEWNDIHPLNKEDVGKRLALWAQKQAYGDKKVVYSGPLYQSMTVQGNKILLQFTSTGSGLMAKGGGELKYFAIAGADKKFVWAKAAIEGNRVVVWSDEVPQPVAVRYAWADNPEGANLYNKEGLPASSFRTDEWEE</sequence>
<dbReference type="InterPro" id="IPR036514">
    <property type="entry name" value="SGNH_hydro_sf"/>
</dbReference>
<dbReference type="InterPro" id="IPR013783">
    <property type="entry name" value="Ig-like_fold"/>
</dbReference>
<accession>A0A1V9G6G1</accession>
<dbReference type="EMBL" id="LWBP01000056">
    <property type="protein sequence ID" value="OQP66142.1"/>
    <property type="molecule type" value="Genomic_DNA"/>
</dbReference>